<evidence type="ECO:0000313" key="3">
    <source>
        <dbReference type="EMBL" id="KAF7989991.1"/>
    </source>
</evidence>
<evidence type="ECO:0000256" key="1">
    <source>
        <dbReference type="ARBA" id="ARBA00022536"/>
    </source>
</evidence>
<organism evidence="3 4">
    <name type="scientific">Aphidius gifuensis</name>
    <name type="common">Parasitoid wasp</name>
    <dbReference type="NCBI Taxonomy" id="684658"/>
    <lineage>
        <taxon>Eukaryota</taxon>
        <taxon>Metazoa</taxon>
        <taxon>Ecdysozoa</taxon>
        <taxon>Arthropoda</taxon>
        <taxon>Hexapoda</taxon>
        <taxon>Insecta</taxon>
        <taxon>Pterygota</taxon>
        <taxon>Neoptera</taxon>
        <taxon>Endopterygota</taxon>
        <taxon>Hymenoptera</taxon>
        <taxon>Apocrita</taxon>
        <taxon>Ichneumonoidea</taxon>
        <taxon>Braconidae</taxon>
        <taxon>Aphidiinae</taxon>
        <taxon>Aphidius</taxon>
    </lineage>
</organism>
<dbReference type="EMBL" id="JACMRX010000005">
    <property type="protein sequence ID" value="KAF7989991.1"/>
    <property type="molecule type" value="Genomic_DNA"/>
</dbReference>
<dbReference type="InterPro" id="IPR050778">
    <property type="entry name" value="Cueball_EGF_LRP_Nidogen"/>
</dbReference>
<dbReference type="PANTHER" id="PTHR46513">
    <property type="entry name" value="VITELLOGENIN RECEPTOR-LIKE PROTEIN-RELATED-RELATED"/>
    <property type="match status" value="1"/>
</dbReference>
<reference evidence="3 4" key="1">
    <citation type="submission" date="2020-08" db="EMBL/GenBank/DDBJ databases">
        <title>Aphidius gifuensis genome sequencing and assembly.</title>
        <authorList>
            <person name="Du Z."/>
        </authorList>
    </citation>
    <scope>NUCLEOTIDE SEQUENCE [LARGE SCALE GENOMIC DNA]</scope>
    <source>
        <strain evidence="3">YNYX2018</strain>
        <tissue evidence="3">Adults</tissue>
    </source>
</reference>
<sequence length="676" mass="78714">MTNLIEFSSTPNQWKFKKTLWWSKFLIAIVIITSTKICESSATTLSNNCVQDSDCGKNTYCNSSVCSCKQGFMSHDRFQCQPNYFDYFLLLTNLDETYTTSYVNLTNAHKNTSKNKIQSSLNLLNASNYNDKYTINIAHTIDCHHNYIYFLRESSTTDDYTKVLDLIHYDNNKYKKISRIFDAFDNATSIAYDWTTNNLYWAEIIDGKHVINKNTKTIIISDRKELYIGKLNVYSKLGIIFWIGTTDIWYAYTASNSSANIFFKTKSQDDLVNDLTIDLPLDRLCWISYNQISGGSSIYFTDINNWQPSKPLKIKTIAENLNGAHGLAVFNNVFYWISTSKSNDKNIYVKNGEKNTIALKLKIHSQELTIVPSHCLISNSKYNDNNLLYLTDNELFEFTKNKKQISQLKIQGMKSKGYNIAINYNCVNKNIYILRKNKKNDDKRTLDVITYANYNFKVIDQIIDTFDYAESMAYDWMTHKTYFVELRNERWAIKVTGPDYKYSEYIAYPEEEPSIGHVVIHPGTRQIFWEASDKIWYVPVDEKTHGERFVFYEGPETINIKDFTIDLALDRLCWFSRQTEILDRKNPTILYCVNVYGPRKIIKIDKNLNDARHLAAHNDTYYWISKNNEKKKSMFFKDGKKDAIKLLSNDIYSGKELIFLLSNCPSSQVSNLTEKI</sequence>
<name>A0A834XPZ0_APHGI</name>
<dbReference type="OrthoDB" id="546383at2759"/>
<dbReference type="PANTHER" id="PTHR46513:SF13">
    <property type="entry name" value="EGF-LIKE DOMAIN-CONTAINING PROTEIN"/>
    <property type="match status" value="1"/>
</dbReference>
<keyword evidence="2" id="KW-0677">Repeat</keyword>
<dbReference type="GO" id="GO:0042813">
    <property type="term" value="F:Wnt receptor activity"/>
    <property type="evidence" value="ECO:0007669"/>
    <property type="project" value="TreeGrafter"/>
</dbReference>
<dbReference type="AlphaFoldDB" id="A0A834XPZ0"/>
<comment type="caution">
    <text evidence="3">The sequence shown here is derived from an EMBL/GenBank/DDBJ whole genome shotgun (WGS) entry which is preliminary data.</text>
</comment>
<dbReference type="GO" id="GO:0005886">
    <property type="term" value="C:plasma membrane"/>
    <property type="evidence" value="ECO:0007669"/>
    <property type="project" value="TreeGrafter"/>
</dbReference>
<dbReference type="GO" id="GO:0060070">
    <property type="term" value="P:canonical Wnt signaling pathway"/>
    <property type="evidence" value="ECO:0007669"/>
    <property type="project" value="TreeGrafter"/>
</dbReference>
<evidence type="ECO:0000256" key="2">
    <source>
        <dbReference type="ARBA" id="ARBA00022737"/>
    </source>
</evidence>
<dbReference type="SUPFAM" id="SSF63825">
    <property type="entry name" value="YWTD domain"/>
    <property type="match status" value="2"/>
</dbReference>
<dbReference type="InterPro" id="IPR011042">
    <property type="entry name" value="6-blade_b-propeller_TolB-like"/>
</dbReference>
<evidence type="ECO:0000313" key="4">
    <source>
        <dbReference type="Proteomes" id="UP000639338"/>
    </source>
</evidence>
<keyword evidence="1" id="KW-0245">EGF-like domain</keyword>
<dbReference type="GO" id="GO:0017147">
    <property type="term" value="F:Wnt-protein binding"/>
    <property type="evidence" value="ECO:0007669"/>
    <property type="project" value="TreeGrafter"/>
</dbReference>
<proteinExistence type="predicted"/>
<gene>
    <name evidence="3" type="ORF">HCN44_008665</name>
</gene>
<accession>A0A834XPZ0</accession>
<keyword evidence="4" id="KW-1185">Reference proteome</keyword>
<protein>
    <submittedName>
        <fullName evidence="3">Uncharacterized protein</fullName>
    </submittedName>
</protein>
<dbReference type="Gene3D" id="2.120.10.30">
    <property type="entry name" value="TolB, C-terminal domain"/>
    <property type="match status" value="2"/>
</dbReference>
<dbReference type="Proteomes" id="UP000639338">
    <property type="component" value="Unassembled WGS sequence"/>
</dbReference>